<sequence length="523" mass="56046">MLYTDFYFRMKRQDAVCIAGWTQGPIENAVLHVGDQRLPATSALTHMRADLPTGAIGFILRFELGGEILDVETTKLHLSGPDRIAAFPPSSANIDALIGAATDDGFLCLMMGVVDGVFAIEEPASFAKAHKRLVSIAANRPFAELPGAAVAQDQALSFANPPRLLVNGWMGDDENSEIKHQASIIDSAGIAPVALFPNALMRPDLAGVQIRSLNVGVSSGFVGTARLEPSTGTDPVCLVGLIQDGTTLATLRSVQPKGLADLGGQFELMRRNLVAADKADTIFGNLLPSLPDHLNGVGEPVDRSQPPQGLAYVLELDLDHWQGRDVVRLVRCSDSDVVRVSLITDQASEGLIRSTLFDRIEAGASAPRLDLVTANQPLARWAPEARHLICSTAVTLFHTMPFAMLAKARAEEVGALCIVLIDDLESGPAEIAPEVAAEALMQGKPFVAQLDQSMMEPLVHPECLHMTQTGQMRWLMVSLAKTGAVTFIGLPGLSFLPGRDPVPAQSRQIELRAMRLVAEETAN</sequence>
<accession>A0AAE4Y8V8</accession>
<proteinExistence type="predicted"/>
<name>A0AAE4Y8V8_9RHOB</name>
<protein>
    <submittedName>
        <fullName evidence="1">Uncharacterized protein</fullName>
    </submittedName>
</protein>
<dbReference type="Proteomes" id="UP001193501">
    <property type="component" value="Unassembled WGS sequence"/>
</dbReference>
<dbReference type="EMBL" id="JAABNR010000003">
    <property type="protein sequence ID" value="NBZ86828.1"/>
    <property type="molecule type" value="Genomic_DNA"/>
</dbReference>
<comment type="caution">
    <text evidence="1">The sequence shown here is derived from an EMBL/GenBank/DDBJ whole genome shotgun (WGS) entry which is preliminary data.</text>
</comment>
<reference evidence="1" key="1">
    <citation type="submission" date="2020-01" db="EMBL/GenBank/DDBJ databases">
        <authorList>
            <person name="Chen W.-M."/>
        </authorList>
    </citation>
    <scope>NUCLEOTIDE SEQUENCE</scope>
    <source>
        <strain evidence="1">CYK-10</strain>
    </source>
</reference>
<gene>
    <name evidence="1" type="ORF">GV832_04480</name>
</gene>
<keyword evidence="2" id="KW-1185">Reference proteome</keyword>
<dbReference type="RefSeq" id="WP_168773639.1">
    <property type="nucleotide sequence ID" value="NZ_JAABNR010000003.1"/>
</dbReference>
<organism evidence="1 2">
    <name type="scientific">Stagnihabitans tardus</name>
    <dbReference type="NCBI Taxonomy" id="2699202"/>
    <lineage>
        <taxon>Bacteria</taxon>
        <taxon>Pseudomonadati</taxon>
        <taxon>Pseudomonadota</taxon>
        <taxon>Alphaproteobacteria</taxon>
        <taxon>Rhodobacterales</taxon>
        <taxon>Paracoccaceae</taxon>
        <taxon>Stagnihabitans</taxon>
    </lineage>
</organism>
<evidence type="ECO:0000313" key="2">
    <source>
        <dbReference type="Proteomes" id="UP001193501"/>
    </source>
</evidence>
<dbReference type="AlphaFoldDB" id="A0AAE4Y8V8"/>
<evidence type="ECO:0000313" key="1">
    <source>
        <dbReference type="EMBL" id="NBZ86828.1"/>
    </source>
</evidence>